<dbReference type="GO" id="GO:0003700">
    <property type="term" value="F:DNA-binding transcription factor activity"/>
    <property type="evidence" value="ECO:0007669"/>
    <property type="project" value="TreeGrafter"/>
</dbReference>
<dbReference type="RefSeq" id="WP_141447321.1">
    <property type="nucleotide sequence ID" value="NZ_CP041217.1"/>
</dbReference>
<protein>
    <submittedName>
        <fullName evidence="6">LacI family transcriptional regulator</fullName>
    </submittedName>
</protein>
<dbReference type="Proteomes" id="UP000316968">
    <property type="component" value="Chromosome"/>
</dbReference>
<sequence length="348" mass="38723">MKKIGIKEIALHAEVSTATVSYVLNGTRNVSFKTKERVLKVIEELNYMPNDIAKSLKSNKTNTIGVIAEDLTVFNAPEIIDGINEYAEKNDLQILLTNLRLQKRVGYDYANTEAYQKRAQEAVSSLLSKQVEGIIYVGVHARDITGLINTYEKPIVYTYCYAEGESSIQYNDEQAAYDAMAYLVGKGHTRIGIISGLMDSIPSRLRFNGYYKAMTEFQLPFDPQFIRIGNWSSESGYRLTGELMQLTNRPTALLIMNDLMAVGALKAAAEQGVCVPSDLSLIGFDNREFSAYLSPGITTMDVPLHEIGILAMKTLRSKIDGQPVPEEEAPLCTLIERESVAQIEPEKL</sequence>
<dbReference type="SMART" id="SM00354">
    <property type="entry name" value="HTH_LACI"/>
    <property type="match status" value="1"/>
</dbReference>
<evidence type="ECO:0000256" key="1">
    <source>
        <dbReference type="ARBA" id="ARBA00022491"/>
    </source>
</evidence>
<dbReference type="InterPro" id="IPR028082">
    <property type="entry name" value="Peripla_BP_I"/>
</dbReference>
<dbReference type="AlphaFoldDB" id="A0A4Y6USW2"/>
<keyword evidence="3" id="KW-0238">DNA-binding</keyword>
<dbReference type="InterPro" id="IPR000843">
    <property type="entry name" value="HTH_LacI"/>
</dbReference>
<keyword evidence="1" id="KW-0678">Repressor</keyword>
<dbReference type="SUPFAM" id="SSF53822">
    <property type="entry name" value="Periplasmic binding protein-like I"/>
    <property type="match status" value="1"/>
</dbReference>
<dbReference type="PANTHER" id="PTHR30146">
    <property type="entry name" value="LACI-RELATED TRANSCRIPTIONAL REPRESSOR"/>
    <property type="match status" value="1"/>
</dbReference>
<evidence type="ECO:0000256" key="2">
    <source>
        <dbReference type="ARBA" id="ARBA00023015"/>
    </source>
</evidence>
<dbReference type="Gene3D" id="3.40.50.2300">
    <property type="match status" value="2"/>
</dbReference>
<evidence type="ECO:0000259" key="5">
    <source>
        <dbReference type="PROSITE" id="PS50932"/>
    </source>
</evidence>
<gene>
    <name evidence="6" type="ORF">FFV09_07890</name>
</gene>
<accession>A0A4Y6USW2</accession>
<name>A0A4Y6USW2_SACBS</name>
<feature type="domain" description="HTH lacI-type" evidence="5">
    <location>
        <begin position="4"/>
        <end position="58"/>
    </location>
</feature>
<dbReference type="InterPro" id="IPR046335">
    <property type="entry name" value="LacI/GalR-like_sensor"/>
</dbReference>
<dbReference type="OrthoDB" id="9784962at2"/>
<dbReference type="Pfam" id="PF13377">
    <property type="entry name" value="Peripla_BP_3"/>
    <property type="match status" value="1"/>
</dbReference>
<keyword evidence="4" id="KW-0804">Transcription</keyword>
<dbReference type="KEGG" id="saca:FFV09_07890"/>
<evidence type="ECO:0000256" key="3">
    <source>
        <dbReference type="ARBA" id="ARBA00023125"/>
    </source>
</evidence>
<dbReference type="PANTHER" id="PTHR30146:SF148">
    <property type="entry name" value="HTH-TYPE TRANSCRIPTIONAL REPRESSOR PURR-RELATED"/>
    <property type="match status" value="1"/>
</dbReference>
<evidence type="ECO:0000313" key="6">
    <source>
        <dbReference type="EMBL" id="QDH20772.1"/>
    </source>
</evidence>
<reference evidence="6 7" key="1">
    <citation type="submission" date="2019-06" db="EMBL/GenBank/DDBJ databases">
        <title>Saccharibacillus brassicae sp. nov., an endophytic bacterium isolated from Chinese cabbage seeds (Brassica pekinensis).</title>
        <authorList>
            <person name="Jiang L."/>
            <person name="Lee J."/>
            <person name="Kim S.W."/>
        </authorList>
    </citation>
    <scope>NUCLEOTIDE SEQUENCE [LARGE SCALE GENOMIC DNA]</scope>
    <source>
        <strain evidence="7">KCTC 43072 / ATSA2</strain>
    </source>
</reference>
<evidence type="ECO:0000256" key="4">
    <source>
        <dbReference type="ARBA" id="ARBA00023163"/>
    </source>
</evidence>
<dbReference type="CDD" id="cd06288">
    <property type="entry name" value="PBP1_sucrose_transcription_regulator"/>
    <property type="match status" value="1"/>
</dbReference>
<dbReference type="InterPro" id="IPR010982">
    <property type="entry name" value="Lambda_DNA-bd_dom_sf"/>
</dbReference>
<organism evidence="6 7">
    <name type="scientific">Saccharibacillus brassicae</name>
    <dbReference type="NCBI Taxonomy" id="2583377"/>
    <lineage>
        <taxon>Bacteria</taxon>
        <taxon>Bacillati</taxon>
        <taxon>Bacillota</taxon>
        <taxon>Bacilli</taxon>
        <taxon>Bacillales</taxon>
        <taxon>Paenibacillaceae</taxon>
        <taxon>Saccharibacillus</taxon>
    </lineage>
</organism>
<dbReference type="PROSITE" id="PS50932">
    <property type="entry name" value="HTH_LACI_2"/>
    <property type="match status" value="1"/>
</dbReference>
<dbReference type="GO" id="GO:0000976">
    <property type="term" value="F:transcription cis-regulatory region binding"/>
    <property type="evidence" value="ECO:0007669"/>
    <property type="project" value="TreeGrafter"/>
</dbReference>
<dbReference type="SUPFAM" id="SSF47413">
    <property type="entry name" value="lambda repressor-like DNA-binding domains"/>
    <property type="match status" value="1"/>
</dbReference>
<proteinExistence type="predicted"/>
<dbReference type="Pfam" id="PF00356">
    <property type="entry name" value="LacI"/>
    <property type="match status" value="1"/>
</dbReference>
<keyword evidence="2" id="KW-0805">Transcription regulation</keyword>
<dbReference type="EMBL" id="CP041217">
    <property type="protein sequence ID" value="QDH20772.1"/>
    <property type="molecule type" value="Genomic_DNA"/>
</dbReference>
<dbReference type="CDD" id="cd01392">
    <property type="entry name" value="HTH_LacI"/>
    <property type="match status" value="1"/>
</dbReference>
<dbReference type="PROSITE" id="PS00356">
    <property type="entry name" value="HTH_LACI_1"/>
    <property type="match status" value="1"/>
</dbReference>
<evidence type="ECO:0000313" key="7">
    <source>
        <dbReference type="Proteomes" id="UP000316968"/>
    </source>
</evidence>
<keyword evidence="7" id="KW-1185">Reference proteome</keyword>
<dbReference type="Gene3D" id="1.10.260.40">
    <property type="entry name" value="lambda repressor-like DNA-binding domains"/>
    <property type="match status" value="1"/>
</dbReference>